<organism evidence="2 3">
    <name type="scientific">Rhodanobacter hydrolyticus</name>
    <dbReference type="NCBI Taxonomy" id="2250595"/>
    <lineage>
        <taxon>Bacteria</taxon>
        <taxon>Pseudomonadati</taxon>
        <taxon>Pseudomonadota</taxon>
        <taxon>Gammaproteobacteria</taxon>
        <taxon>Lysobacterales</taxon>
        <taxon>Rhodanobacteraceae</taxon>
        <taxon>Rhodanobacter</taxon>
    </lineage>
</organism>
<dbReference type="Pfam" id="PF07793">
    <property type="entry name" value="DUF1631"/>
    <property type="match status" value="1"/>
</dbReference>
<feature type="compositionally biased region" description="Low complexity" evidence="1">
    <location>
        <begin position="601"/>
        <end position="613"/>
    </location>
</feature>
<feature type="region of interest" description="Disordered" evidence="1">
    <location>
        <begin position="592"/>
        <end position="613"/>
    </location>
</feature>
<keyword evidence="3" id="KW-1185">Reference proteome</keyword>
<comment type="caution">
    <text evidence="2">The sequence shown here is derived from an EMBL/GenBank/DDBJ whole genome shotgun (WGS) entry which is preliminary data.</text>
</comment>
<reference evidence="2 3" key="1">
    <citation type="submission" date="2020-10" db="EMBL/GenBank/DDBJ databases">
        <title>Phylogeny of dyella-like bacteria.</title>
        <authorList>
            <person name="Fu J."/>
        </authorList>
    </citation>
    <scope>NUCLEOTIDE SEQUENCE [LARGE SCALE GENOMIC DNA]</scope>
    <source>
        <strain evidence="2 3">KACC 19113</strain>
    </source>
</reference>
<evidence type="ECO:0000256" key="1">
    <source>
        <dbReference type="SAM" id="MobiDB-lite"/>
    </source>
</evidence>
<gene>
    <name evidence="2" type="ORF">ISP25_15050</name>
</gene>
<feature type="region of interest" description="Disordered" evidence="1">
    <location>
        <begin position="1"/>
        <end position="21"/>
    </location>
</feature>
<feature type="region of interest" description="Disordered" evidence="1">
    <location>
        <begin position="232"/>
        <end position="263"/>
    </location>
</feature>
<feature type="region of interest" description="Disordered" evidence="1">
    <location>
        <begin position="668"/>
        <end position="693"/>
    </location>
</feature>
<dbReference type="Proteomes" id="UP001620339">
    <property type="component" value="Unassembled WGS sequence"/>
</dbReference>
<dbReference type="RefSeq" id="WP_404615062.1">
    <property type="nucleotide sequence ID" value="NZ_JADIKK010000008.1"/>
</dbReference>
<accession>A0ABW8J7W9</accession>
<proteinExistence type="predicted"/>
<evidence type="ECO:0000313" key="3">
    <source>
        <dbReference type="Proteomes" id="UP001620339"/>
    </source>
</evidence>
<dbReference type="EMBL" id="JADIKK010000008">
    <property type="protein sequence ID" value="MFK2878391.1"/>
    <property type="molecule type" value="Genomic_DNA"/>
</dbReference>
<name>A0ABW8J7W9_9GAMM</name>
<protein>
    <submittedName>
        <fullName evidence="2">DUF1631 family protein</fullName>
    </submittedName>
</protein>
<dbReference type="InterPro" id="IPR012434">
    <property type="entry name" value="DUF1631"/>
</dbReference>
<evidence type="ECO:0000313" key="2">
    <source>
        <dbReference type="EMBL" id="MFK2878391.1"/>
    </source>
</evidence>
<feature type="compositionally biased region" description="Low complexity" evidence="1">
    <location>
        <begin position="239"/>
        <end position="262"/>
    </location>
</feature>
<sequence length="800" mass="86394">MDAEHRKPQATNATDGPVRPRWPARTQRLLNVIGPQCAQWLEPALQQCLDRFDKELYQMAEHARSHASQQQYIDSRAQLQMQRPAFMQAYANHLRDGFAHLGEVEEGAGAGASSVHQPLRLLERSEHELVAALEKLAARGEAHHGQLLTELSYRFAVLVGAAPLEGKALPIGPAGLADALRIAIGTLDLPSEHRQLLLQNFEQALIVAAEPLYTVVNALLLDDGLLPQLRPYAPPRTTPGARSAAAETPAAAAVAGSESPGAPQAPITVLETLRDLLSQRRTAGGGGVVAGQAASPEELQTALGALQQHLAQVTDNASRELRSAQRLREELLLQLNAGKPAGAAPTQLSPEQDDTVELVAMLFEQIGKQLHEGQHAHSVLGDLQLPMLRLAVTDRDFFDKREHPARRLLGVVADAANDWLDGTDGDADQQLTVRLNQLVERARKEPPSAGLYTSLLADIEHHLAQLNRRAQASERRHVEAMQGRERLDLARHRANELLAERYAQNPPRGLLRTLLDRAWSDVLALAVLQHGEDSPAFAQRLRVTDELLGRLPTDDPGLLRLEVQAGLQQIGMHAEEASQVALRLIGEGEIEPIAAPPRSTPPATTAASAAMPSAVIPSSPDGVAAAGSAPVAEAPAPAAIAPVVTAAPPAAAELPSATDLALRLKQRQRLGESPQGKPASANDDDKEPPLGPQEARIHNRLRQLPYGSWFEFTDLDTGKTSRRKLAWFSPVTGKSLFITRRGQRSEEMNLRELARAMASGAVRELPQQSDGLLDRAWHSLTGSLLRNAKPSPAKTPGARP</sequence>